<name>A0A0A1U034_ENTIV</name>
<protein>
    <submittedName>
        <fullName evidence="1">Uncharacterized protein</fullName>
    </submittedName>
</protein>
<evidence type="ECO:0000313" key="1">
    <source>
        <dbReference type="EMBL" id="ELP84253.1"/>
    </source>
</evidence>
<evidence type="ECO:0000313" key="2">
    <source>
        <dbReference type="Proteomes" id="UP000014680"/>
    </source>
</evidence>
<organism evidence="1 2">
    <name type="scientific">Entamoeba invadens IP1</name>
    <dbReference type="NCBI Taxonomy" id="370355"/>
    <lineage>
        <taxon>Eukaryota</taxon>
        <taxon>Amoebozoa</taxon>
        <taxon>Evosea</taxon>
        <taxon>Archamoebae</taxon>
        <taxon>Mastigamoebida</taxon>
        <taxon>Entamoebidae</taxon>
        <taxon>Entamoeba</taxon>
    </lineage>
</organism>
<dbReference type="KEGG" id="eiv:EIN_064880"/>
<dbReference type="GeneID" id="14883275"/>
<accession>A0A0A1U034</accession>
<dbReference type="Proteomes" id="UP000014680">
    <property type="component" value="Unassembled WGS sequence"/>
</dbReference>
<dbReference type="VEuPathDB" id="AmoebaDB:EIN_064880"/>
<gene>
    <name evidence="1" type="ORF">EIN_064880</name>
</gene>
<dbReference type="AlphaFoldDB" id="A0A0A1U034"/>
<sequence length="102" mass="11384">MQTAERSPRYYTTDVICSKISCRRFVAQRTVISASQSPTLLDIPSEDVSSANTPLTLESNFEIIKIMEEPPNISNDKGIPIDFLFGRRDHPPLPEVATLSSM</sequence>
<keyword evidence="2" id="KW-1185">Reference proteome</keyword>
<dbReference type="RefSeq" id="XP_004183599.1">
    <property type="nucleotide sequence ID" value="XM_004183551.1"/>
</dbReference>
<proteinExistence type="predicted"/>
<reference evidence="1 2" key="1">
    <citation type="submission" date="2012-10" db="EMBL/GenBank/DDBJ databases">
        <authorList>
            <person name="Zafar N."/>
            <person name="Inman J."/>
            <person name="Hall N."/>
            <person name="Lorenzi H."/>
            <person name="Caler E."/>
        </authorList>
    </citation>
    <scope>NUCLEOTIDE SEQUENCE [LARGE SCALE GENOMIC DNA]</scope>
    <source>
        <strain evidence="1 2">IP1</strain>
    </source>
</reference>
<dbReference type="EMBL" id="KB207140">
    <property type="protein sequence ID" value="ELP84253.1"/>
    <property type="molecule type" value="Genomic_DNA"/>
</dbReference>